<dbReference type="HAMAP" id="MF_01875">
    <property type="entry name" value="Prokaryotic_Ku"/>
    <property type="match status" value="1"/>
</dbReference>
<evidence type="ECO:0000256" key="4">
    <source>
        <dbReference type="SAM" id="MobiDB-lite"/>
    </source>
</evidence>
<dbReference type="GO" id="GO:0006303">
    <property type="term" value="P:double-strand break repair via nonhomologous end joining"/>
    <property type="evidence" value="ECO:0007669"/>
    <property type="project" value="UniProtKB-UniRule"/>
</dbReference>
<feature type="compositionally biased region" description="Basic and acidic residues" evidence="4">
    <location>
        <begin position="254"/>
        <end position="265"/>
    </location>
</feature>
<comment type="function">
    <text evidence="3">With LigD forms a non-homologous end joining (NHEJ) DNA repair enzyme, which repairs dsDNA breaks with reduced fidelity. Binds linear dsDNA with 5'- and 3'- overhangs but not closed circular dsDNA nor ssDNA. Recruits and stimulates the ligase activity of LigD.</text>
</comment>
<dbReference type="PIRSF" id="PIRSF006493">
    <property type="entry name" value="Prok_Ku"/>
    <property type="match status" value="1"/>
</dbReference>
<sequence length="308" mass="35212">MHTMWKGTISFGLVNIPVKLHAATENKDVKLRQLHDECQSPIKYEKVCPVCDREVKQEEIVRAYEYAKNKFVVLSDEDLAEIQQEHGEKAVEIVDFVQLEEIDPIYFEKSYYMSPNEGGAKAYTLLREALQETGKIGVARMMIRSKEQLAAIRVYRNTLVAETIHYPDEVRDVKDVPNVPAETDIPEKELATAKMLIDQLSTEFDPEKYQDQYRVQLLELIEAKKNNEEVTTAKDKTAPTNVTNLMEALEASLDRAKQEAPEKAATKKKTIIKKDTNDVAEVQEEKSTKKLTKPKSPVKKKKETKKKA</sequence>
<dbReference type="InterPro" id="IPR016194">
    <property type="entry name" value="SPOC-like_C_dom_sf"/>
</dbReference>
<keyword evidence="1 3" id="KW-0238">DNA-binding</keyword>
<dbReference type="Gene3D" id="2.40.290.10">
    <property type="match status" value="1"/>
</dbReference>
<name>A0A9X3WCA9_9BACI</name>
<evidence type="ECO:0000256" key="2">
    <source>
        <dbReference type="ARBA" id="ARBA00023172"/>
    </source>
</evidence>
<feature type="domain" description="Ku" evidence="5">
    <location>
        <begin position="52"/>
        <end position="181"/>
    </location>
</feature>
<accession>A0A9X3WCA9</accession>
<keyword evidence="3" id="KW-0227">DNA damage</keyword>
<protein>
    <recommendedName>
        <fullName evidence="3">Non-homologous end joining protein Ku</fullName>
    </recommendedName>
</protein>
<evidence type="ECO:0000256" key="3">
    <source>
        <dbReference type="HAMAP-Rule" id="MF_01875"/>
    </source>
</evidence>
<dbReference type="InterPro" id="IPR009187">
    <property type="entry name" value="Prok_Ku"/>
</dbReference>
<evidence type="ECO:0000313" key="7">
    <source>
        <dbReference type="Proteomes" id="UP001145069"/>
    </source>
</evidence>
<comment type="similarity">
    <text evidence="3">Belongs to the prokaryotic Ku family.</text>
</comment>
<keyword evidence="7" id="KW-1185">Reference proteome</keyword>
<comment type="caution">
    <text evidence="6">The sequence shown here is derived from an EMBL/GenBank/DDBJ whole genome shotgun (WGS) entry which is preliminary data.</text>
</comment>
<dbReference type="Pfam" id="PF02735">
    <property type="entry name" value="Ku"/>
    <property type="match status" value="1"/>
</dbReference>
<dbReference type="SMART" id="SM00559">
    <property type="entry name" value="Ku78"/>
    <property type="match status" value="1"/>
</dbReference>
<proteinExistence type="inferred from homology"/>
<dbReference type="Proteomes" id="UP001145069">
    <property type="component" value="Unassembled WGS sequence"/>
</dbReference>
<dbReference type="InterPro" id="IPR006164">
    <property type="entry name" value="DNA_bd_Ku70/Ku80"/>
</dbReference>
<keyword evidence="2 3" id="KW-0233">DNA recombination</keyword>
<organism evidence="6 7">
    <name type="scientific">Aquibacillus salsiterrae</name>
    <dbReference type="NCBI Taxonomy" id="2950439"/>
    <lineage>
        <taxon>Bacteria</taxon>
        <taxon>Bacillati</taxon>
        <taxon>Bacillota</taxon>
        <taxon>Bacilli</taxon>
        <taxon>Bacillales</taxon>
        <taxon>Bacillaceae</taxon>
        <taxon>Aquibacillus</taxon>
    </lineage>
</organism>
<reference evidence="6" key="1">
    <citation type="submission" date="2022-06" db="EMBL/GenBank/DDBJ databases">
        <title>Aquibacillus sp. a new bacterium isolated from soil saline samples.</title>
        <authorList>
            <person name="Galisteo C."/>
            <person name="De La Haba R."/>
            <person name="Sanchez-Porro C."/>
            <person name="Ventosa A."/>
        </authorList>
    </citation>
    <scope>NUCLEOTIDE SEQUENCE</scope>
    <source>
        <strain evidence="6">3ASR75-54</strain>
    </source>
</reference>
<dbReference type="EMBL" id="JAMQKC010000004">
    <property type="protein sequence ID" value="MDC3416817.1"/>
    <property type="molecule type" value="Genomic_DNA"/>
</dbReference>
<evidence type="ECO:0000256" key="1">
    <source>
        <dbReference type="ARBA" id="ARBA00023125"/>
    </source>
</evidence>
<comment type="subunit">
    <text evidence="3">Homodimer. Interacts with LigD.</text>
</comment>
<dbReference type="SUPFAM" id="SSF100939">
    <property type="entry name" value="SPOC domain-like"/>
    <property type="match status" value="1"/>
</dbReference>
<dbReference type="NCBIfam" id="TIGR02772">
    <property type="entry name" value="Ku_bact"/>
    <property type="match status" value="1"/>
</dbReference>
<dbReference type="RefSeq" id="WP_272445838.1">
    <property type="nucleotide sequence ID" value="NZ_JAMQKC010000004.1"/>
</dbReference>
<keyword evidence="3" id="KW-0234">DNA repair</keyword>
<dbReference type="CDD" id="cd00789">
    <property type="entry name" value="KU_like"/>
    <property type="match status" value="1"/>
</dbReference>
<dbReference type="PANTHER" id="PTHR41251">
    <property type="entry name" value="NON-HOMOLOGOUS END JOINING PROTEIN KU"/>
    <property type="match status" value="1"/>
</dbReference>
<dbReference type="GO" id="GO:0003690">
    <property type="term" value="F:double-stranded DNA binding"/>
    <property type="evidence" value="ECO:0007669"/>
    <property type="project" value="UniProtKB-UniRule"/>
</dbReference>
<feature type="compositionally biased region" description="Basic and acidic residues" evidence="4">
    <location>
        <begin position="272"/>
        <end position="288"/>
    </location>
</feature>
<evidence type="ECO:0000259" key="5">
    <source>
        <dbReference type="SMART" id="SM00559"/>
    </source>
</evidence>
<gene>
    <name evidence="3" type="primary">ku</name>
    <name evidence="6" type="ORF">NC799_07775</name>
</gene>
<feature type="compositionally biased region" description="Basic residues" evidence="4">
    <location>
        <begin position="289"/>
        <end position="308"/>
    </location>
</feature>
<dbReference type="GO" id="GO:0006310">
    <property type="term" value="P:DNA recombination"/>
    <property type="evidence" value="ECO:0007669"/>
    <property type="project" value="UniProtKB-KW"/>
</dbReference>
<dbReference type="FunFam" id="2.40.290.10:FF:000004">
    <property type="entry name" value="Non-homologous end joining protein Ku"/>
    <property type="match status" value="1"/>
</dbReference>
<dbReference type="AlphaFoldDB" id="A0A9X3WCA9"/>
<dbReference type="PANTHER" id="PTHR41251:SF1">
    <property type="entry name" value="NON-HOMOLOGOUS END JOINING PROTEIN KU"/>
    <property type="match status" value="1"/>
</dbReference>
<evidence type="ECO:0000313" key="6">
    <source>
        <dbReference type="EMBL" id="MDC3416817.1"/>
    </source>
</evidence>
<feature type="region of interest" description="Disordered" evidence="4">
    <location>
        <begin position="254"/>
        <end position="308"/>
    </location>
</feature>